<feature type="compositionally biased region" description="Polar residues" evidence="9">
    <location>
        <begin position="451"/>
        <end position="461"/>
    </location>
</feature>
<dbReference type="Gene3D" id="3.40.50.10190">
    <property type="entry name" value="BRCT domain"/>
    <property type="match status" value="2"/>
</dbReference>
<keyword evidence="3" id="KW-0677">Repeat</keyword>
<feature type="region of interest" description="Disordered" evidence="9">
    <location>
        <begin position="1196"/>
        <end position="1221"/>
    </location>
</feature>
<dbReference type="FunFam" id="3.40.50.10190:FF:000006">
    <property type="entry name" value="Breast cancer type 1 susceptibility protein homolog"/>
    <property type="match status" value="1"/>
</dbReference>
<feature type="region of interest" description="Disordered" evidence="9">
    <location>
        <begin position="712"/>
        <end position="759"/>
    </location>
</feature>
<keyword evidence="2" id="KW-0479">Metal-binding</keyword>
<evidence type="ECO:0000256" key="8">
    <source>
        <dbReference type="ARBA" id="ARBA00023242"/>
    </source>
</evidence>
<feature type="region of interest" description="Disordered" evidence="9">
    <location>
        <begin position="1237"/>
        <end position="1258"/>
    </location>
</feature>
<feature type="compositionally biased region" description="Basic and acidic residues" evidence="9">
    <location>
        <begin position="91"/>
        <end position="111"/>
    </location>
</feature>
<feature type="compositionally biased region" description="Polar residues" evidence="9">
    <location>
        <begin position="112"/>
        <end position="122"/>
    </location>
</feature>
<dbReference type="InterPro" id="IPR036420">
    <property type="entry name" value="BRCT_dom_sf"/>
</dbReference>
<dbReference type="InterPro" id="IPR001357">
    <property type="entry name" value="BRCT_dom"/>
</dbReference>
<evidence type="ECO:0000256" key="1">
    <source>
        <dbReference type="ARBA" id="ARBA00004123"/>
    </source>
</evidence>
<evidence type="ECO:0000256" key="5">
    <source>
        <dbReference type="ARBA" id="ARBA00022771"/>
    </source>
</evidence>
<dbReference type="PANTHER" id="PTHR13763:SF0">
    <property type="entry name" value="BREAST CANCER TYPE 1 SUSCEPTIBILITY PROTEIN"/>
    <property type="match status" value="1"/>
</dbReference>
<dbReference type="PRINTS" id="PR00493">
    <property type="entry name" value="BRSTCANCERI"/>
</dbReference>
<feature type="region of interest" description="Disordered" evidence="9">
    <location>
        <begin position="1058"/>
        <end position="1123"/>
    </location>
</feature>
<dbReference type="GO" id="GO:0003677">
    <property type="term" value="F:DNA binding"/>
    <property type="evidence" value="ECO:0007669"/>
    <property type="project" value="InterPro"/>
</dbReference>
<evidence type="ECO:0000313" key="12">
    <source>
        <dbReference type="Proteomes" id="UP001239994"/>
    </source>
</evidence>
<keyword evidence="7" id="KW-0234">DNA repair</keyword>
<keyword evidence="12" id="KW-1185">Reference proteome</keyword>
<dbReference type="GO" id="GO:0031436">
    <property type="term" value="C:BRCA1-BARD1 complex"/>
    <property type="evidence" value="ECO:0007669"/>
    <property type="project" value="TreeGrafter"/>
</dbReference>
<feature type="region of interest" description="Disordered" evidence="9">
    <location>
        <begin position="448"/>
        <end position="542"/>
    </location>
</feature>
<name>A0AAD8Z8G8_9TELE</name>
<feature type="region of interest" description="Disordered" evidence="9">
    <location>
        <begin position="975"/>
        <end position="1041"/>
    </location>
</feature>
<feature type="compositionally biased region" description="Basic and acidic residues" evidence="9">
    <location>
        <begin position="28"/>
        <end position="43"/>
    </location>
</feature>
<dbReference type="GO" id="GO:0004842">
    <property type="term" value="F:ubiquitin-protein transferase activity"/>
    <property type="evidence" value="ECO:0007669"/>
    <property type="project" value="InterPro"/>
</dbReference>
<feature type="region of interest" description="Disordered" evidence="9">
    <location>
        <begin position="883"/>
        <end position="907"/>
    </location>
</feature>
<keyword evidence="4" id="KW-0227">DNA damage</keyword>
<feature type="compositionally biased region" description="Basic and acidic residues" evidence="9">
    <location>
        <begin position="1064"/>
        <end position="1078"/>
    </location>
</feature>
<organism evidence="11 12">
    <name type="scientific">Electrophorus voltai</name>
    <dbReference type="NCBI Taxonomy" id="2609070"/>
    <lineage>
        <taxon>Eukaryota</taxon>
        <taxon>Metazoa</taxon>
        <taxon>Chordata</taxon>
        <taxon>Craniata</taxon>
        <taxon>Vertebrata</taxon>
        <taxon>Euteleostomi</taxon>
        <taxon>Actinopterygii</taxon>
        <taxon>Neopterygii</taxon>
        <taxon>Teleostei</taxon>
        <taxon>Ostariophysi</taxon>
        <taxon>Gymnotiformes</taxon>
        <taxon>Gymnotoidei</taxon>
        <taxon>Gymnotidae</taxon>
        <taxon>Electrophorus</taxon>
    </lineage>
</organism>
<dbReference type="GO" id="GO:0000724">
    <property type="term" value="P:double-strand break repair via homologous recombination"/>
    <property type="evidence" value="ECO:0007669"/>
    <property type="project" value="TreeGrafter"/>
</dbReference>
<evidence type="ECO:0000256" key="6">
    <source>
        <dbReference type="ARBA" id="ARBA00022833"/>
    </source>
</evidence>
<evidence type="ECO:0000256" key="2">
    <source>
        <dbReference type="ARBA" id="ARBA00022723"/>
    </source>
</evidence>
<protein>
    <recommendedName>
        <fullName evidence="10">BRCT domain-containing protein</fullName>
    </recommendedName>
</protein>
<dbReference type="EMBL" id="JAROKS010000017">
    <property type="protein sequence ID" value="KAK1794437.1"/>
    <property type="molecule type" value="Genomic_DNA"/>
</dbReference>
<feature type="compositionally biased region" description="Basic and acidic residues" evidence="9">
    <location>
        <begin position="1085"/>
        <end position="1102"/>
    </location>
</feature>
<keyword evidence="8" id="KW-0539">Nucleus</keyword>
<dbReference type="PROSITE" id="PS50172">
    <property type="entry name" value="BRCT"/>
    <property type="match status" value="2"/>
</dbReference>
<reference evidence="11" key="1">
    <citation type="submission" date="2023-03" db="EMBL/GenBank/DDBJ databases">
        <title>Electrophorus voltai genome.</title>
        <authorList>
            <person name="Bian C."/>
        </authorList>
    </citation>
    <scope>NUCLEOTIDE SEQUENCE</scope>
    <source>
        <strain evidence="11">CB-2022</strain>
        <tissue evidence="11">Muscle</tissue>
    </source>
</reference>
<feature type="region of interest" description="Disordered" evidence="9">
    <location>
        <begin position="787"/>
        <end position="814"/>
    </location>
</feature>
<feature type="compositionally biased region" description="Polar residues" evidence="9">
    <location>
        <begin position="789"/>
        <end position="806"/>
    </location>
</feature>
<dbReference type="GO" id="GO:0043009">
    <property type="term" value="P:chordate embryonic development"/>
    <property type="evidence" value="ECO:0007669"/>
    <property type="project" value="TreeGrafter"/>
</dbReference>
<dbReference type="InterPro" id="IPR011364">
    <property type="entry name" value="BRCA1"/>
</dbReference>
<evidence type="ECO:0000259" key="10">
    <source>
        <dbReference type="PROSITE" id="PS50172"/>
    </source>
</evidence>
<feature type="compositionally biased region" description="Low complexity" evidence="9">
    <location>
        <begin position="50"/>
        <end position="61"/>
    </location>
</feature>
<feature type="compositionally biased region" description="Polar residues" evidence="9">
    <location>
        <begin position="513"/>
        <end position="536"/>
    </location>
</feature>
<feature type="compositionally biased region" description="Basic and acidic residues" evidence="9">
    <location>
        <begin position="1029"/>
        <end position="1041"/>
    </location>
</feature>
<keyword evidence="5" id="KW-0863">Zinc-finger</keyword>
<dbReference type="Pfam" id="PF00533">
    <property type="entry name" value="BRCT"/>
    <property type="match status" value="2"/>
</dbReference>
<feature type="region of interest" description="Disordered" evidence="9">
    <location>
        <begin position="390"/>
        <end position="412"/>
    </location>
</feature>
<evidence type="ECO:0000256" key="7">
    <source>
        <dbReference type="ARBA" id="ARBA00023204"/>
    </source>
</evidence>
<dbReference type="GO" id="GO:0070531">
    <property type="term" value="C:BRCA1-A complex"/>
    <property type="evidence" value="ECO:0007669"/>
    <property type="project" value="TreeGrafter"/>
</dbReference>
<evidence type="ECO:0000313" key="11">
    <source>
        <dbReference type="EMBL" id="KAK1794437.1"/>
    </source>
</evidence>
<dbReference type="GO" id="GO:0008270">
    <property type="term" value="F:zinc ion binding"/>
    <property type="evidence" value="ECO:0007669"/>
    <property type="project" value="UniProtKB-KW"/>
</dbReference>
<gene>
    <name evidence="11" type="ORF">P4O66_011311</name>
</gene>
<evidence type="ECO:0000256" key="4">
    <source>
        <dbReference type="ARBA" id="ARBA00022763"/>
    </source>
</evidence>
<feature type="domain" description="BRCT" evidence="10">
    <location>
        <begin position="1380"/>
        <end position="1476"/>
    </location>
</feature>
<dbReference type="Proteomes" id="UP001239994">
    <property type="component" value="Unassembled WGS sequence"/>
</dbReference>
<comment type="caution">
    <text evidence="11">The sequence shown here is derived from an EMBL/GenBank/DDBJ whole genome shotgun (WGS) entry which is preliminary data.</text>
</comment>
<proteinExistence type="predicted"/>
<feature type="compositionally biased region" description="Polar residues" evidence="9">
    <location>
        <begin position="858"/>
        <end position="870"/>
    </location>
</feature>
<feature type="compositionally biased region" description="Polar residues" evidence="9">
    <location>
        <begin position="1211"/>
        <end position="1221"/>
    </location>
</feature>
<dbReference type="SMART" id="SM00292">
    <property type="entry name" value="BRCT"/>
    <property type="match status" value="2"/>
</dbReference>
<dbReference type="PANTHER" id="PTHR13763">
    <property type="entry name" value="BREAST CANCER TYPE 1 SUSCEPTIBILITY PROTEIN BRCA1"/>
    <property type="match status" value="1"/>
</dbReference>
<dbReference type="SUPFAM" id="SSF52113">
    <property type="entry name" value="BRCT domain"/>
    <property type="match status" value="2"/>
</dbReference>
<feature type="compositionally biased region" description="Low complexity" evidence="9">
    <location>
        <begin position="1196"/>
        <end position="1210"/>
    </location>
</feature>
<evidence type="ECO:0000256" key="3">
    <source>
        <dbReference type="ARBA" id="ARBA00022737"/>
    </source>
</evidence>
<accession>A0AAD8Z8G8</accession>
<feature type="domain" description="BRCT" evidence="10">
    <location>
        <begin position="1288"/>
        <end position="1359"/>
    </location>
</feature>
<feature type="compositionally biased region" description="Polar residues" evidence="9">
    <location>
        <begin position="883"/>
        <end position="901"/>
    </location>
</feature>
<keyword evidence="6" id="KW-0862">Zinc</keyword>
<comment type="subcellular location">
    <subcellularLocation>
        <location evidence="1">Nucleus</location>
    </subcellularLocation>
</comment>
<dbReference type="GO" id="GO:0045944">
    <property type="term" value="P:positive regulation of transcription by RNA polymerase II"/>
    <property type="evidence" value="ECO:0007669"/>
    <property type="project" value="TreeGrafter"/>
</dbReference>
<evidence type="ECO:0000256" key="9">
    <source>
        <dbReference type="SAM" id="MobiDB-lite"/>
    </source>
</evidence>
<dbReference type="InterPro" id="IPR031099">
    <property type="entry name" value="BRCA1-associated"/>
</dbReference>
<feature type="region of interest" description="Disordered" evidence="9">
    <location>
        <begin position="28"/>
        <end position="146"/>
    </location>
</feature>
<dbReference type="GO" id="GO:0007095">
    <property type="term" value="P:mitotic G2 DNA damage checkpoint signaling"/>
    <property type="evidence" value="ECO:0007669"/>
    <property type="project" value="TreeGrafter"/>
</dbReference>
<feature type="compositionally biased region" description="Polar residues" evidence="9">
    <location>
        <begin position="718"/>
        <end position="757"/>
    </location>
</feature>
<feature type="region of interest" description="Disordered" evidence="9">
    <location>
        <begin position="835"/>
        <end position="870"/>
    </location>
</feature>
<sequence length="1476" mass="161640">MTAPNPGEVKRGICVIWENLQCPICVETESRDQNSIEENKAPEDDGMEKAQSPSSSAAAKDAFARLMGLEDSCSADPQQDCSDSDLGYLPRDCEKKQTEPEDFLSEREDRLSNSPIGLNDGTSKCKKPSGLRSQSRVGLESDRIVDKRQKKSLEKVSEWLMKISPSSHTQMGDNRTFLSICNDSDSEKDSICSSAPTEVVVKANDKVNPSREAPGQCLEKQIFGAVYKRERTAAKTRVSRAYSPEREIMTTPCPLNVVEKERRIRRHVSKKQPSGKLSPADFIKKLSSDDKADVVVHEEPMESAVQNIEEAKKQGNCAELNSNMLLKRSEENEKLMENCTDGNGVGTMENSPEFYVPVKRKGRQSKVKMKDAWQNVDCDLKVNNSDNVKDRKRRMRRNNCESTEDEELEESKNVKYTRPLALVSAGTETDGFIPKLTSKPKITEAEVTIESYPSSAEQQLPDSRKTRRSLRLQAFTAEVQGPRERRRSVRVPPKPADKPASDPSSSFIPPGVNATNTRVDNDANQGKASPAQFQSRTADEQSVKRNGCVYNSDFQIIETVQSSEEAAPLNCITGEIILDENSSVSAVLDTMDFDRQHVPASATVVSLPDPLAAVSPRASVPDKHQESPSAAVVAPPAVQAAPAAALMPAGQSRCVDEEGETNDSELDTEQLLKTFKATKRKSFCLRSPTASLSKGQESALGRVVEDKLLEGQGPDTACRSNGHNTGPANVSHSDLLPLSNQGELSPSEKSSQMSHGSLGNAGVVSVTQYQASSSALALGSEEHALLRNSGVSSSPALSPNKVTKPSQDSRHPGNSEMVYHFQLFSASVTEEETQICSDKSTRKDQSPGACLPKRLDISQENQGDNLQSKSYLNSNKASDISLGSMTNSGVHSNHWESSTTPDGLVPGVTEPLVHQIVEPAAHHSSEMEEEGDVGILSQPCVRRKRKAQRLNSSESELSAEDDDLPSLAQIFRSRRAPFPSARRPLQESDFSNQLKEQRPKAGLDSASHQSHPLGEAEPEVLSGHVSPAHKQDAPENQREEMQQELCRLRRMMAVVSEALQHSDSGARPDPDDPGRLPSDHSPGADLREAAQHEPERQPDRALHRSTPRMPHTSHIPGLLSPELTQRRRSRFLLSAVPSEMPMTGSVHPVCRAPRLWVCCLCGHFTCVGTAWCRGSAPQLLSGPAGPLLRMHDELSGSALSSTSRARLRSGQRSGNSERLTTQSEVALEVKGLGAVSEGAPAVSEEEREKGRPCGGVAQPGVCRPGRSNTADKMELVASGLTASELGLVKKFVMKRGGSLSRQMTPSTTHVIIKTDGDLVCERTLKYFQGIAGRKWVVSFLWILECFKQGKVLDEALFEVRGDVVNGHEHNGPRKSRTAPDNNLLMKAYEICFQGSFTDMTTDQMEDMVRMCGASVIRDPLFFTRQGKCQLVVVQPASDDSQSYYRALQMKATVVTRSWLLDTIATYTLQNPEDYKP</sequence>